<reference evidence="4" key="1">
    <citation type="journal article" date="2019" name="Int. J. Syst. Evol. Microbiol.">
        <title>The Global Catalogue of Microorganisms (GCM) 10K type strain sequencing project: providing services to taxonomists for standard genome sequencing and annotation.</title>
        <authorList>
            <consortium name="The Broad Institute Genomics Platform"/>
            <consortium name="The Broad Institute Genome Sequencing Center for Infectious Disease"/>
            <person name="Wu L."/>
            <person name="Ma J."/>
        </authorList>
    </citation>
    <scope>NUCLEOTIDE SEQUENCE [LARGE SCALE GENOMIC DNA]</scope>
    <source>
        <strain evidence="4">NBRC 111756</strain>
    </source>
</reference>
<dbReference type="EMBL" id="JBHSWE010000001">
    <property type="protein sequence ID" value="MFC6670554.1"/>
    <property type="molecule type" value="Genomic_DNA"/>
</dbReference>
<keyword evidence="3" id="KW-0808">Transferase</keyword>
<accession>A0ABW1ZZM2</accession>
<comment type="caution">
    <text evidence="3">The sequence shown here is derived from an EMBL/GenBank/DDBJ whole genome shotgun (WGS) entry which is preliminary data.</text>
</comment>
<proteinExistence type="predicted"/>
<keyword evidence="3" id="KW-0328">Glycosyltransferase</keyword>
<dbReference type="EC" id="2.4.-.-" evidence="3"/>
<name>A0ABW1ZZM2_9GAMM</name>
<feature type="domain" description="Glycosyl transferase family 1" evidence="1">
    <location>
        <begin position="212"/>
        <end position="345"/>
    </location>
</feature>
<dbReference type="InterPro" id="IPR050194">
    <property type="entry name" value="Glycosyltransferase_grp1"/>
</dbReference>
<keyword evidence="4" id="KW-1185">Reference proteome</keyword>
<dbReference type="PANTHER" id="PTHR45947:SF3">
    <property type="entry name" value="SULFOQUINOVOSYL TRANSFERASE SQD2"/>
    <property type="match status" value="1"/>
</dbReference>
<dbReference type="Pfam" id="PF13439">
    <property type="entry name" value="Glyco_transf_4"/>
    <property type="match status" value="1"/>
</dbReference>
<protein>
    <submittedName>
        <fullName evidence="3">Glycosyltransferase</fullName>
        <ecNumber evidence="3">2.4.-.-</ecNumber>
    </submittedName>
</protein>
<evidence type="ECO:0000313" key="3">
    <source>
        <dbReference type="EMBL" id="MFC6670554.1"/>
    </source>
</evidence>
<dbReference type="GO" id="GO:0016757">
    <property type="term" value="F:glycosyltransferase activity"/>
    <property type="evidence" value="ECO:0007669"/>
    <property type="project" value="UniProtKB-KW"/>
</dbReference>
<evidence type="ECO:0000259" key="2">
    <source>
        <dbReference type="Pfam" id="PF13439"/>
    </source>
</evidence>
<sequence length="392" mass="44139">MKNSTPDSVFIFSSRLSSAGGAEKVAIDSAMLLADKDIKVFFSTASVENPEISEALESRGIDVTPISMSRSVRNLLRKGDNKNAAEKAVLQLTDLLNIKAAFSLYRQIKDRSPTVIHFHKIRSVSPLVFMAARLAAPKGAKIFYTCHDYEFFSFNAKRIGGACQGIYYYLFRKPFEYCLDKVVTPSNFVNDKISSYASKDKVKTVHNFFDKEIKQVEKIENKFCFIGRLEKIKGIDNLLRGISQVEASDFELYVIGTGSLQDELKEKYGSDTRIKFTGKLEHTEVIAHLESSSVSFIPSCWDEFFGLTALESIASGCFVVYSNQGALPEIFTETDRSSGYMLEADDFSRPEKIRRAVFESKKYKPAVDKLTKDLKKFEAQHAVDTMLEVYAQ</sequence>
<dbReference type="Gene3D" id="3.40.50.2000">
    <property type="entry name" value="Glycogen Phosphorylase B"/>
    <property type="match status" value="2"/>
</dbReference>
<dbReference type="InterPro" id="IPR028098">
    <property type="entry name" value="Glyco_trans_4-like_N"/>
</dbReference>
<dbReference type="PANTHER" id="PTHR45947">
    <property type="entry name" value="SULFOQUINOVOSYL TRANSFERASE SQD2"/>
    <property type="match status" value="1"/>
</dbReference>
<dbReference type="Proteomes" id="UP001596422">
    <property type="component" value="Unassembled WGS sequence"/>
</dbReference>
<dbReference type="Pfam" id="PF00534">
    <property type="entry name" value="Glycos_transf_1"/>
    <property type="match status" value="1"/>
</dbReference>
<organism evidence="3 4">
    <name type="scientific">Marinobacterium aestuariivivens</name>
    <dbReference type="NCBI Taxonomy" id="1698799"/>
    <lineage>
        <taxon>Bacteria</taxon>
        <taxon>Pseudomonadati</taxon>
        <taxon>Pseudomonadota</taxon>
        <taxon>Gammaproteobacteria</taxon>
        <taxon>Oceanospirillales</taxon>
        <taxon>Oceanospirillaceae</taxon>
        <taxon>Marinobacterium</taxon>
    </lineage>
</organism>
<dbReference type="RefSeq" id="WP_379909061.1">
    <property type="nucleotide sequence ID" value="NZ_JBHSWE010000001.1"/>
</dbReference>
<evidence type="ECO:0000313" key="4">
    <source>
        <dbReference type="Proteomes" id="UP001596422"/>
    </source>
</evidence>
<dbReference type="SUPFAM" id="SSF53756">
    <property type="entry name" value="UDP-Glycosyltransferase/glycogen phosphorylase"/>
    <property type="match status" value="1"/>
</dbReference>
<evidence type="ECO:0000259" key="1">
    <source>
        <dbReference type="Pfam" id="PF00534"/>
    </source>
</evidence>
<dbReference type="InterPro" id="IPR001296">
    <property type="entry name" value="Glyco_trans_1"/>
</dbReference>
<feature type="domain" description="Glycosyltransferase subfamily 4-like N-terminal" evidence="2">
    <location>
        <begin position="51"/>
        <end position="211"/>
    </location>
</feature>
<gene>
    <name evidence="3" type="ORF">ACFQDL_10985</name>
</gene>